<dbReference type="EMBL" id="MUJK01000003">
    <property type="protein sequence ID" value="POF42399.1"/>
    <property type="molecule type" value="Genomic_DNA"/>
</dbReference>
<feature type="domain" description="Photosynthesis system II assembly factor Ycf48/Hcf136-like" evidence="3">
    <location>
        <begin position="215"/>
        <end position="356"/>
    </location>
</feature>
<evidence type="ECO:0000256" key="2">
    <source>
        <dbReference type="ARBA" id="ARBA00023276"/>
    </source>
</evidence>
<organism evidence="4 5">
    <name type="scientific">Pseudomonas laurylsulfativorans</name>
    <dbReference type="NCBI Taxonomy" id="1943631"/>
    <lineage>
        <taxon>Bacteria</taxon>
        <taxon>Pseudomonadati</taxon>
        <taxon>Pseudomonadota</taxon>
        <taxon>Gammaproteobacteria</taxon>
        <taxon>Pseudomonadales</taxon>
        <taxon>Pseudomonadaceae</taxon>
        <taxon>Pseudomonas</taxon>
    </lineage>
</organism>
<gene>
    <name evidence="4" type="ORF">B0D71_13330</name>
</gene>
<evidence type="ECO:0000313" key="4">
    <source>
        <dbReference type="EMBL" id="POF42399.1"/>
    </source>
</evidence>
<evidence type="ECO:0000256" key="1">
    <source>
        <dbReference type="ARBA" id="ARBA00022531"/>
    </source>
</evidence>
<dbReference type="PANTHER" id="PTHR47199">
    <property type="entry name" value="PHOTOSYSTEM II STABILITY/ASSEMBLY FACTOR HCF136, CHLOROPLASTIC"/>
    <property type="match status" value="1"/>
</dbReference>
<evidence type="ECO:0000313" key="5">
    <source>
        <dbReference type="Proteomes" id="UP000237440"/>
    </source>
</evidence>
<comment type="caution">
    <text evidence="4">The sequence shown here is derived from an EMBL/GenBank/DDBJ whole genome shotgun (WGS) entry which is preliminary data.</text>
</comment>
<keyword evidence="5" id="KW-1185">Reference proteome</keyword>
<dbReference type="InterPro" id="IPR015943">
    <property type="entry name" value="WD40/YVTN_repeat-like_dom_sf"/>
</dbReference>
<evidence type="ECO:0000259" key="3">
    <source>
        <dbReference type="Pfam" id="PF14870"/>
    </source>
</evidence>
<sequence>MPTIREQRKLVWRPVHVPNHDQDRNCNSLNKNNSRLDLAEKESDKGALMPSLILMKKSCALLLGAALLTSPFVVNAGSFIDPLDQPVAGVRQADKKPMRDIAKAGKRLVAVGDNGIIIFSDDQGLNWTQASVPVGVDLNAVFFADDQRGWAVGHGAVILRSTDAGASWTKQLDGRGLEAIIVEYFKGNSGLDEQSASSYLSAILNMTRPGPAQFFMGVWFDSAGNGFAVGPFGLIMASRDGGETWQPWNTQIDNNDLLHLTSIREVDGALFITGERGRVWRQDSRTKRFVASETGYEGTLFGLTGGSGNLLAYGLRGHVFRSVNGGHSWSAVTSDFKGSVTAGAALERGGFVLVSQSAQAAISSNGGATFRPLAVKSATLFTGVIGLTANRLALVGLNGVTIMDTP</sequence>
<keyword evidence="1" id="KW-0602">Photosynthesis</keyword>
<dbReference type="OrthoDB" id="9813892at2"/>
<dbReference type="CDD" id="cd15482">
    <property type="entry name" value="Sialidase_non-viral"/>
    <property type="match status" value="1"/>
</dbReference>
<dbReference type="SUPFAM" id="SSF110296">
    <property type="entry name" value="Oligoxyloglucan reducing end-specific cellobiohydrolase"/>
    <property type="match status" value="1"/>
</dbReference>
<dbReference type="Gene3D" id="2.130.10.10">
    <property type="entry name" value="YVTN repeat-like/Quinoprotein amine dehydrogenase"/>
    <property type="match status" value="2"/>
</dbReference>
<reference evidence="5" key="1">
    <citation type="submission" date="2017-02" db="EMBL/GenBank/DDBJ databases">
        <authorList>
            <person name="Furmanczyk E.M."/>
        </authorList>
    </citation>
    <scope>NUCLEOTIDE SEQUENCE [LARGE SCALE GENOMIC DNA]</scope>
    <source>
        <strain evidence="5">AP3_22</strain>
    </source>
</reference>
<keyword evidence="2" id="KW-0604">Photosystem II</keyword>
<proteinExistence type="predicted"/>
<accession>A0A2S3VRY3</accession>
<dbReference type="Proteomes" id="UP000237440">
    <property type="component" value="Unassembled WGS sequence"/>
</dbReference>
<dbReference type="InterPro" id="IPR028203">
    <property type="entry name" value="PSII_CF48-like_dom"/>
</dbReference>
<dbReference type="Pfam" id="PF14870">
    <property type="entry name" value="PSII_BNR"/>
    <property type="match status" value="1"/>
</dbReference>
<protein>
    <recommendedName>
        <fullName evidence="3">Photosynthesis system II assembly factor Ycf48/Hcf136-like domain-containing protein</fullName>
    </recommendedName>
</protein>
<name>A0A2S3VRY3_9PSED</name>
<dbReference type="PANTHER" id="PTHR47199:SF2">
    <property type="entry name" value="PHOTOSYSTEM II STABILITY_ASSEMBLY FACTOR HCF136, CHLOROPLASTIC"/>
    <property type="match status" value="1"/>
</dbReference>
<dbReference type="AlphaFoldDB" id="A0A2S3VRY3"/>
<dbReference type="GO" id="GO:0015979">
    <property type="term" value="P:photosynthesis"/>
    <property type="evidence" value="ECO:0007669"/>
    <property type="project" value="UniProtKB-KW"/>
</dbReference>
<dbReference type="GO" id="GO:0009523">
    <property type="term" value="C:photosystem II"/>
    <property type="evidence" value="ECO:0007669"/>
    <property type="project" value="UniProtKB-KW"/>
</dbReference>
<dbReference type="RefSeq" id="WP_103395191.1">
    <property type="nucleotide sequence ID" value="NZ_MUJK01000003.1"/>
</dbReference>